<feature type="compositionally biased region" description="Low complexity" evidence="7">
    <location>
        <begin position="259"/>
        <end position="272"/>
    </location>
</feature>
<feature type="compositionally biased region" description="Polar residues" evidence="7">
    <location>
        <begin position="499"/>
        <end position="510"/>
    </location>
</feature>
<keyword evidence="6" id="KW-0175">Coiled coil</keyword>
<feature type="coiled-coil region" evidence="6">
    <location>
        <begin position="223"/>
        <end position="250"/>
    </location>
</feature>
<reference evidence="9" key="1">
    <citation type="submission" date="2025-08" db="UniProtKB">
        <authorList>
            <consortium name="RefSeq"/>
        </authorList>
    </citation>
    <scope>IDENTIFICATION</scope>
</reference>
<feature type="region of interest" description="Disordered" evidence="7">
    <location>
        <begin position="560"/>
        <end position="600"/>
    </location>
</feature>
<dbReference type="GO" id="GO:0006397">
    <property type="term" value="P:mRNA processing"/>
    <property type="evidence" value="ECO:0007669"/>
    <property type="project" value="UniProtKB-KW"/>
</dbReference>
<protein>
    <submittedName>
        <fullName evidence="9">Pre-mRNA-splicing regulator WTAP</fullName>
    </submittedName>
</protein>
<evidence type="ECO:0000256" key="1">
    <source>
        <dbReference type="ARBA" id="ARBA00004123"/>
    </source>
</evidence>
<dbReference type="GO" id="GO:0005634">
    <property type="term" value="C:nucleus"/>
    <property type="evidence" value="ECO:0007669"/>
    <property type="project" value="UniProtKB-SubCell"/>
</dbReference>
<keyword evidence="3" id="KW-0507">mRNA processing</keyword>
<proteinExistence type="inferred from homology"/>
<feature type="compositionally biased region" description="Polar residues" evidence="7">
    <location>
        <begin position="451"/>
        <end position="467"/>
    </location>
</feature>
<comment type="similarity">
    <text evidence="2">Belongs to the fl(2)d family.</text>
</comment>
<evidence type="ECO:0000256" key="4">
    <source>
        <dbReference type="ARBA" id="ARBA00023187"/>
    </source>
</evidence>
<evidence type="ECO:0000313" key="9">
    <source>
        <dbReference type="RefSeq" id="XP_029648421.1"/>
    </source>
</evidence>
<dbReference type="InterPro" id="IPR016024">
    <property type="entry name" value="ARM-type_fold"/>
</dbReference>
<comment type="subcellular location">
    <subcellularLocation>
        <location evidence="1">Nucleus</location>
    </subcellularLocation>
</comment>
<dbReference type="GO" id="GO:0016556">
    <property type="term" value="P:mRNA modification"/>
    <property type="evidence" value="ECO:0007669"/>
    <property type="project" value="InterPro"/>
</dbReference>
<name>A0A6P7TGC4_9MOLL</name>
<feature type="region of interest" description="Disordered" evidence="7">
    <location>
        <begin position="257"/>
        <end position="282"/>
    </location>
</feature>
<feature type="region of interest" description="Disordered" evidence="7">
    <location>
        <begin position="446"/>
        <end position="467"/>
    </location>
</feature>
<dbReference type="GO" id="GO:0008380">
    <property type="term" value="P:RNA splicing"/>
    <property type="evidence" value="ECO:0007669"/>
    <property type="project" value="UniProtKB-KW"/>
</dbReference>
<accession>A0A6P7TGC4</accession>
<evidence type="ECO:0000256" key="5">
    <source>
        <dbReference type="ARBA" id="ARBA00023242"/>
    </source>
</evidence>
<evidence type="ECO:0000256" key="3">
    <source>
        <dbReference type="ARBA" id="ARBA00022664"/>
    </source>
</evidence>
<dbReference type="RefSeq" id="XP_029648421.1">
    <property type="nucleotide sequence ID" value="XM_029792561.2"/>
</dbReference>
<dbReference type="AlphaFoldDB" id="A0A6P7TGC4"/>
<dbReference type="PANTHER" id="PTHR15217:SF0">
    <property type="entry name" value="PRE-MRNA-SPLICING REGULATOR WTAP"/>
    <property type="match status" value="1"/>
</dbReference>
<feature type="region of interest" description="Disordered" evidence="7">
    <location>
        <begin position="313"/>
        <end position="393"/>
    </location>
</feature>
<gene>
    <name evidence="9" type="primary">LOC115222364</name>
</gene>
<feature type="compositionally biased region" description="Polar residues" evidence="7">
    <location>
        <begin position="560"/>
        <end position="593"/>
    </location>
</feature>
<evidence type="ECO:0000256" key="6">
    <source>
        <dbReference type="SAM" id="Coils"/>
    </source>
</evidence>
<keyword evidence="8" id="KW-1185">Reference proteome</keyword>
<dbReference type="Proteomes" id="UP000515154">
    <property type="component" value="Linkage group LG19"/>
</dbReference>
<dbReference type="Pfam" id="PF17098">
    <property type="entry name" value="Wtap"/>
    <property type="match status" value="1"/>
</dbReference>
<dbReference type="InterPro" id="IPR033757">
    <property type="entry name" value="WTAP"/>
</dbReference>
<dbReference type="GO" id="GO:0000381">
    <property type="term" value="P:regulation of alternative mRNA splicing, via spliceosome"/>
    <property type="evidence" value="ECO:0007669"/>
    <property type="project" value="InterPro"/>
</dbReference>
<feature type="compositionally biased region" description="Acidic residues" evidence="7">
    <location>
        <begin position="341"/>
        <end position="387"/>
    </location>
</feature>
<keyword evidence="4" id="KW-0508">mRNA splicing</keyword>
<evidence type="ECO:0000313" key="8">
    <source>
        <dbReference type="Proteomes" id="UP000515154"/>
    </source>
</evidence>
<feature type="compositionally biased region" description="Polar residues" evidence="7">
    <location>
        <begin position="273"/>
        <end position="282"/>
    </location>
</feature>
<dbReference type="SUPFAM" id="SSF48371">
    <property type="entry name" value="ARM repeat"/>
    <property type="match status" value="1"/>
</dbReference>
<feature type="region of interest" description="Disordered" evidence="7">
    <location>
        <begin position="487"/>
        <end position="510"/>
    </location>
</feature>
<keyword evidence="5" id="KW-0539">Nucleus</keyword>
<dbReference type="KEGG" id="osn:115222364"/>
<evidence type="ECO:0000256" key="2">
    <source>
        <dbReference type="ARBA" id="ARBA00010313"/>
    </source>
</evidence>
<dbReference type="PANTHER" id="PTHR15217">
    <property type="entry name" value="WILMS' TUMOR 1-ASSOCIATING PROTEIN"/>
    <property type="match status" value="1"/>
</dbReference>
<sequence>MEGPPTPKKFKIDTEDLENLTKEDLLLKFKEQDKYVKLLEEKLKSRNVEGVEDFENKETEEKLKQQHIEAARRENTLVLRLTTKEQELQDYLNQIQEFKAAQTPSTNQLRSMLLDPAINLVFQHMAKEMEECKERQKQTQNELSAWKFTADSQTGKRLMAKCRMLLQENEDLGKLIASGRTAKLEGEIALEKTLVQEMKKNQADLDEFLAEIDEDVEGMQSMIYLLQQQLKESKEQMNQLKEENKKLKALVPVNETECEPASEQSSSPAISSVARTEQSETPVTVADNVMSQLDSNNGTIAESVQPQAQDILTTDDYSPPMFVNKDSKYIGATDNDSSVDNNDDDDNDDDDDDDDDDEGDNDDGDDDDDDDEEEEEDLEEEEEEDSCDNNTITNTNIVENNISLAENVVEETINMEIDSVVDNSIPAEEPCELDNKCKTDEEACDRLTPHSAGSSPTADPSSSETDITVSTTQISSLNSVVVHSPTTVLSSERVPSPLLNHNSGSSHFQTSPLPVKFGTYEVDQSMSPIAKDLTEETVEQTPMDTSETVSDEALTAESSLLNSHNNKWTDKTSSNIVCEETSPVSGNNGTISVMSEDEDN</sequence>
<organism evidence="8 9">
    <name type="scientific">Octopus sinensis</name>
    <name type="common">East Asian common octopus</name>
    <dbReference type="NCBI Taxonomy" id="2607531"/>
    <lineage>
        <taxon>Eukaryota</taxon>
        <taxon>Metazoa</taxon>
        <taxon>Spiralia</taxon>
        <taxon>Lophotrochozoa</taxon>
        <taxon>Mollusca</taxon>
        <taxon>Cephalopoda</taxon>
        <taxon>Coleoidea</taxon>
        <taxon>Octopodiformes</taxon>
        <taxon>Octopoda</taxon>
        <taxon>Incirrata</taxon>
        <taxon>Octopodidae</taxon>
        <taxon>Octopus</taxon>
    </lineage>
</organism>
<evidence type="ECO:0000256" key="7">
    <source>
        <dbReference type="SAM" id="MobiDB-lite"/>
    </source>
</evidence>
<feature type="coiled-coil region" evidence="6">
    <location>
        <begin position="56"/>
        <end position="142"/>
    </location>
</feature>